<name>A0ABR6NFA2_9SPHN</name>
<dbReference type="PANTHER" id="PTHR38107">
    <property type="match status" value="1"/>
</dbReference>
<evidence type="ECO:0000313" key="8">
    <source>
        <dbReference type="Proteomes" id="UP001138540"/>
    </source>
</evidence>
<dbReference type="CDD" id="cd16900">
    <property type="entry name" value="endolysin_R21-like"/>
    <property type="match status" value="1"/>
</dbReference>
<evidence type="ECO:0000256" key="1">
    <source>
        <dbReference type="ARBA" id="ARBA00000632"/>
    </source>
</evidence>
<keyword evidence="2 6" id="KW-0929">Antimicrobial</keyword>
<proteinExistence type="inferred from homology"/>
<organism evidence="7 8">
    <name type="scientific">Sphingobium lignivorans</name>
    <dbReference type="NCBI Taxonomy" id="2735886"/>
    <lineage>
        <taxon>Bacteria</taxon>
        <taxon>Pseudomonadati</taxon>
        <taxon>Pseudomonadota</taxon>
        <taxon>Alphaproteobacteria</taxon>
        <taxon>Sphingomonadales</taxon>
        <taxon>Sphingomonadaceae</taxon>
        <taxon>Sphingobium</taxon>
    </lineage>
</organism>
<keyword evidence="3 6" id="KW-0081">Bacteriolytic enzyme</keyword>
<dbReference type="GO" id="GO:0003796">
    <property type="term" value="F:lysozyme activity"/>
    <property type="evidence" value="ECO:0007669"/>
    <property type="project" value="UniProtKB-EC"/>
</dbReference>
<evidence type="ECO:0000256" key="4">
    <source>
        <dbReference type="ARBA" id="ARBA00022801"/>
    </source>
</evidence>
<dbReference type="InterPro" id="IPR023346">
    <property type="entry name" value="Lysozyme-like_dom_sf"/>
</dbReference>
<dbReference type="InterPro" id="IPR051018">
    <property type="entry name" value="Bacteriophage_GH24"/>
</dbReference>
<dbReference type="EC" id="3.2.1.17" evidence="6"/>
<comment type="catalytic activity">
    <reaction evidence="1 6">
        <text>Hydrolysis of (1-&gt;4)-beta-linkages between N-acetylmuramic acid and N-acetyl-D-glucosamine residues in a peptidoglycan and between N-acetyl-D-glucosamine residues in chitodextrins.</text>
        <dbReference type="EC" id="3.2.1.17"/>
    </reaction>
</comment>
<dbReference type="Proteomes" id="UP001138540">
    <property type="component" value="Unassembled WGS sequence"/>
</dbReference>
<evidence type="ECO:0000256" key="2">
    <source>
        <dbReference type="ARBA" id="ARBA00022529"/>
    </source>
</evidence>
<gene>
    <name evidence="7" type="ORF">HNP60_001920</name>
</gene>
<dbReference type="InterPro" id="IPR034690">
    <property type="entry name" value="Endolysin_T4_type"/>
</dbReference>
<dbReference type="PANTHER" id="PTHR38107:SF3">
    <property type="entry name" value="LYSOZYME RRRD-RELATED"/>
    <property type="match status" value="1"/>
</dbReference>
<dbReference type="InterPro" id="IPR023347">
    <property type="entry name" value="Lysozyme_dom_sf"/>
</dbReference>
<dbReference type="SUPFAM" id="SSF53955">
    <property type="entry name" value="Lysozyme-like"/>
    <property type="match status" value="1"/>
</dbReference>
<accession>A0ABR6NFA2</accession>
<comment type="caution">
    <text evidence="7">The sequence shown here is derived from an EMBL/GenBank/DDBJ whole genome shotgun (WGS) entry which is preliminary data.</text>
</comment>
<evidence type="ECO:0000256" key="5">
    <source>
        <dbReference type="ARBA" id="ARBA00023295"/>
    </source>
</evidence>
<keyword evidence="8" id="KW-1185">Reference proteome</keyword>
<dbReference type="HAMAP" id="MF_04110">
    <property type="entry name" value="ENDOLYSIN_T4"/>
    <property type="match status" value="1"/>
</dbReference>
<dbReference type="RefSeq" id="WP_221414615.1">
    <property type="nucleotide sequence ID" value="NZ_JACHKA010000001.1"/>
</dbReference>
<dbReference type="EMBL" id="JACHKA010000001">
    <property type="protein sequence ID" value="MBB5985946.1"/>
    <property type="molecule type" value="Genomic_DNA"/>
</dbReference>
<dbReference type="InterPro" id="IPR043688">
    <property type="entry name" value="SAR_endolysin-like"/>
</dbReference>
<keyword evidence="4 6" id="KW-0378">Hydrolase</keyword>
<evidence type="ECO:0000256" key="3">
    <source>
        <dbReference type="ARBA" id="ARBA00022638"/>
    </source>
</evidence>
<dbReference type="Pfam" id="PF00959">
    <property type="entry name" value="Phage_lysozyme"/>
    <property type="match status" value="1"/>
</dbReference>
<evidence type="ECO:0000256" key="6">
    <source>
        <dbReference type="RuleBase" id="RU003788"/>
    </source>
</evidence>
<dbReference type="HAMAP" id="MF_04136">
    <property type="entry name" value="SAR_ENDOLYSIN"/>
    <property type="match status" value="1"/>
</dbReference>
<sequence>MGEPLSPKGAKVVKATTTSGALIALAMALAVPTIEKWEGTKTTPYRDVVGIWTVCTGETRVKMRTYTKAECETMLKSTLDNEFAPAVRKAVPKIVEHPHAYAASISLSYNIGNAAFARSTVARRFNAGDWKGGCDAFLMWNKAGGRVVQGLVNRRQAERKLCLTGL</sequence>
<reference evidence="7 8" key="1">
    <citation type="submission" date="2020-08" db="EMBL/GenBank/DDBJ databases">
        <title>Exploring microbial biodiversity for novel pathways involved in the catabolism of aromatic compounds derived from lignin.</title>
        <authorList>
            <person name="Elkins J."/>
        </authorList>
    </citation>
    <scope>NUCLEOTIDE SEQUENCE [LARGE SCALE GENOMIC DNA]</scope>
    <source>
        <strain evidence="7 8">B1D3A</strain>
    </source>
</reference>
<dbReference type="Gene3D" id="1.10.530.40">
    <property type="match status" value="1"/>
</dbReference>
<keyword evidence="5 6" id="KW-0326">Glycosidase</keyword>
<evidence type="ECO:0000313" key="7">
    <source>
        <dbReference type="EMBL" id="MBB5985946.1"/>
    </source>
</evidence>
<dbReference type="InterPro" id="IPR002196">
    <property type="entry name" value="Glyco_hydro_24"/>
</dbReference>
<protein>
    <recommendedName>
        <fullName evidence="6">Lysozyme</fullName>
        <ecNumber evidence="6">3.2.1.17</ecNumber>
    </recommendedName>
</protein>
<comment type="similarity">
    <text evidence="6">Belongs to the glycosyl hydrolase 24 family.</text>
</comment>